<accession>A0ABR4BS73</accession>
<dbReference type="Proteomes" id="UP001595075">
    <property type="component" value="Unassembled WGS sequence"/>
</dbReference>
<keyword evidence="2" id="KW-0813">Transport</keyword>
<reference evidence="9 10" key="1">
    <citation type="journal article" date="2024" name="Commun. Biol.">
        <title>Comparative genomic analysis of thermophilic fungi reveals convergent evolutionary adaptations and gene losses.</title>
        <authorList>
            <person name="Steindorff A.S."/>
            <person name="Aguilar-Pontes M.V."/>
            <person name="Robinson A.J."/>
            <person name="Andreopoulos B."/>
            <person name="LaButti K."/>
            <person name="Kuo A."/>
            <person name="Mondo S."/>
            <person name="Riley R."/>
            <person name="Otillar R."/>
            <person name="Haridas S."/>
            <person name="Lipzen A."/>
            <person name="Grimwood J."/>
            <person name="Schmutz J."/>
            <person name="Clum A."/>
            <person name="Reid I.D."/>
            <person name="Moisan M.C."/>
            <person name="Butler G."/>
            <person name="Nguyen T.T.M."/>
            <person name="Dewar K."/>
            <person name="Conant G."/>
            <person name="Drula E."/>
            <person name="Henrissat B."/>
            <person name="Hansel C."/>
            <person name="Singer S."/>
            <person name="Hutchinson M.I."/>
            <person name="de Vries R.P."/>
            <person name="Natvig D.O."/>
            <person name="Powell A.J."/>
            <person name="Tsang A."/>
            <person name="Grigoriev I.V."/>
        </authorList>
    </citation>
    <scope>NUCLEOTIDE SEQUENCE [LARGE SCALE GENOMIC DNA]</scope>
    <source>
        <strain evidence="9 10">CBS 494.80</strain>
    </source>
</reference>
<keyword evidence="4" id="KW-0029">Amino-acid transport</keyword>
<proteinExistence type="predicted"/>
<comment type="subcellular location">
    <subcellularLocation>
        <location evidence="1">Membrane</location>
        <topology evidence="1">Multi-pass membrane protein</topology>
    </subcellularLocation>
</comment>
<keyword evidence="5 7" id="KW-1133">Transmembrane helix</keyword>
<evidence type="ECO:0000256" key="4">
    <source>
        <dbReference type="ARBA" id="ARBA00022970"/>
    </source>
</evidence>
<evidence type="ECO:0000313" key="10">
    <source>
        <dbReference type="Proteomes" id="UP001595075"/>
    </source>
</evidence>
<feature type="transmembrane region" description="Helical" evidence="7">
    <location>
        <begin position="327"/>
        <end position="346"/>
    </location>
</feature>
<evidence type="ECO:0000256" key="5">
    <source>
        <dbReference type="ARBA" id="ARBA00022989"/>
    </source>
</evidence>
<evidence type="ECO:0000256" key="6">
    <source>
        <dbReference type="ARBA" id="ARBA00023136"/>
    </source>
</evidence>
<dbReference type="InterPro" id="IPR004840">
    <property type="entry name" value="Amino_acid_permease_CS"/>
</dbReference>
<comment type="caution">
    <text evidence="9">The sequence shown here is derived from an EMBL/GenBank/DDBJ whole genome shotgun (WGS) entry which is preliminary data.</text>
</comment>
<keyword evidence="3 7" id="KW-0812">Transmembrane</keyword>
<dbReference type="PIRSF" id="PIRSF006060">
    <property type="entry name" value="AA_transporter"/>
    <property type="match status" value="1"/>
</dbReference>
<feature type="transmembrane region" description="Helical" evidence="7">
    <location>
        <begin position="103"/>
        <end position="122"/>
    </location>
</feature>
<protein>
    <recommendedName>
        <fullName evidence="8">Amino acid permease/ SLC12A domain-containing protein</fullName>
    </recommendedName>
</protein>
<dbReference type="InterPro" id="IPR050524">
    <property type="entry name" value="APC_YAT"/>
</dbReference>
<feature type="transmembrane region" description="Helical" evidence="7">
    <location>
        <begin position="424"/>
        <end position="445"/>
    </location>
</feature>
<dbReference type="EMBL" id="JAZHXI010000022">
    <property type="protein sequence ID" value="KAL2060509.1"/>
    <property type="molecule type" value="Genomic_DNA"/>
</dbReference>
<keyword evidence="6 7" id="KW-0472">Membrane</keyword>
<evidence type="ECO:0000259" key="8">
    <source>
        <dbReference type="Pfam" id="PF00324"/>
    </source>
</evidence>
<feature type="transmembrane region" description="Helical" evidence="7">
    <location>
        <begin position="182"/>
        <end position="203"/>
    </location>
</feature>
<feature type="transmembrane region" description="Helical" evidence="7">
    <location>
        <begin position="286"/>
        <end position="307"/>
    </location>
</feature>
<dbReference type="InterPro" id="IPR004841">
    <property type="entry name" value="AA-permease/SLC12A_dom"/>
</dbReference>
<organism evidence="9 10">
    <name type="scientific">Oculimacula yallundae</name>
    <dbReference type="NCBI Taxonomy" id="86028"/>
    <lineage>
        <taxon>Eukaryota</taxon>
        <taxon>Fungi</taxon>
        <taxon>Dikarya</taxon>
        <taxon>Ascomycota</taxon>
        <taxon>Pezizomycotina</taxon>
        <taxon>Leotiomycetes</taxon>
        <taxon>Helotiales</taxon>
        <taxon>Ploettnerulaceae</taxon>
        <taxon>Oculimacula</taxon>
    </lineage>
</organism>
<name>A0ABR4BS73_9HELO</name>
<feature type="domain" description="Amino acid permease/ SLC12A" evidence="8">
    <location>
        <begin position="100"/>
        <end position="467"/>
    </location>
</feature>
<evidence type="ECO:0000313" key="9">
    <source>
        <dbReference type="EMBL" id="KAL2060509.1"/>
    </source>
</evidence>
<gene>
    <name evidence="9" type="ORF">VTL71DRAFT_9540</name>
</gene>
<evidence type="ECO:0000256" key="1">
    <source>
        <dbReference type="ARBA" id="ARBA00004141"/>
    </source>
</evidence>
<sequence length="468" mass="49375">MFPVADEIKFLVIVEESRDLADRSYISVLLYCNVVDGLAVIATEALRGGALADSIVTSVAKEKSAAQSVSDQTVDNNSTQDVQLTAAGGSGLKRPLKPRHLQMIAIGGVIGTGLFLGTAGNLKNGGPGGLLMGYCIMASLLYAVMVALGEMVSQFPIPGGQFALAGRLVSPELGFAMGWLYWYNYIVVLPAELSAAAVLISYWTPAGAADSTYTSSIFNWGGTRVFGEMEFWFCTIKVITIVGLIILGVVITAGGGPNHQAFGFRFWNETGCFVQYSDIPGAKGRFLSFFSVMINAAFAFIGTEITAIAAVETANPRRTVPGAIKSVWIRLVLFYLCSAFIIGLLVSPTDPSLDLASTAAKSPFVIAIQNAGISVLPSIINATLLTSAWSAGCADLYVSSRTLYGLYTRGAAPRFLGKLKKDGLPWACVLVCSAFSLLSFMAAASNGAGTAFGYFANMTAICGMISWA</sequence>
<keyword evidence="10" id="KW-1185">Reference proteome</keyword>
<dbReference type="PANTHER" id="PTHR43341:SF20">
    <property type="entry name" value="AAT FAMILY AMINO ACID TRANSPORTER"/>
    <property type="match status" value="1"/>
</dbReference>
<dbReference type="Pfam" id="PF00324">
    <property type="entry name" value="AA_permease"/>
    <property type="match status" value="1"/>
</dbReference>
<dbReference type="PROSITE" id="PS00218">
    <property type="entry name" value="AMINO_ACID_PERMEASE_1"/>
    <property type="match status" value="1"/>
</dbReference>
<evidence type="ECO:0000256" key="2">
    <source>
        <dbReference type="ARBA" id="ARBA00022448"/>
    </source>
</evidence>
<feature type="transmembrane region" description="Helical" evidence="7">
    <location>
        <begin position="128"/>
        <end position="148"/>
    </location>
</feature>
<evidence type="ECO:0000256" key="7">
    <source>
        <dbReference type="SAM" id="Phobius"/>
    </source>
</evidence>
<evidence type="ECO:0000256" key="3">
    <source>
        <dbReference type="ARBA" id="ARBA00022692"/>
    </source>
</evidence>
<feature type="transmembrane region" description="Helical" evidence="7">
    <location>
        <begin position="230"/>
        <end position="255"/>
    </location>
</feature>
<dbReference type="Gene3D" id="1.20.1740.10">
    <property type="entry name" value="Amino acid/polyamine transporter I"/>
    <property type="match status" value="1"/>
</dbReference>
<dbReference type="PANTHER" id="PTHR43341">
    <property type="entry name" value="AMINO ACID PERMEASE"/>
    <property type="match status" value="1"/>
</dbReference>